<evidence type="ECO:0000259" key="7">
    <source>
        <dbReference type="PROSITE" id="PS51406"/>
    </source>
</evidence>
<dbReference type="CDD" id="cd01099">
    <property type="entry name" value="PAN_AP_HGF"/>
    <property type="match status" value="1"/>
</dbReference>
<dbReference type="Gene3D" id="2.60.120.1000">
    <property type="match status" value="1"/>
</dbReference>
<evidence type="ECO:0000313" key="8">
    <source>
        <dbReference type="EMBL" id="RMX42602.1"/>
    </source>
</evidence>
<evidence type="ECO:0000256" key="5">
    <source>
        <dbReference type="SAM" id="SignalP"/>
    </source>
</evidence>
<dbReference type="SUPFAM" id="SSF57414">
    <property type="entry name" value="Hairpin loop containing domain-like"/>
    <property type="match status" value="1"/>
</dbReference>
<dbReference type="InterPro" id="IPR002181">
    <property type="entry name" value="Fibrinogen_a/b/g_C_dom"/>
</dbReference>
<evidence type="ECO:0008006" key="10">
    <source>
        <dbReference type="Google" id="ProtNLM"/>
    </source>
</evidence>
<dbReference type="SUPFAM" id="SSF56496">
    <property type="entry name" value="Fibrinogen C-terminal domain-like"/>
    <property type="match status" value="1"/>
</dbReference>
<dbReference type="AlphaFoldDB" id="A0A3M6TMM1"/>
<accession>A0A3M6TMM1</accession>
<protein>
    <recommendedName>
        <fullName evidence="10">Fibrinogen C-terminal domain-containing protein</fullName>
    </recommendedName>
</protein>
<evidence type="ECO:0000256" key="1">
    <source>
        <dbReference type="ARBA" id="ARBA00004613"/>
    </source>
</evidence>
<comment type="caution">
    <text evidence="8">The sequence shown here is derived from an EMBL/GenBank/DDBJ whole genome shotgun (WGS) entry which is preliminary data.</text>
</comment>
<dbReference type="Gene3D" id="3.50.4.10">
    <property type="entry name" value="Hepatocyte Growth Factor"/>
    <property type="match status" value="1"/>
</dbReference>
<dbReference type="InterPro" id="IPR003609">
    <property type="entry name" value="Pan_app"/>
</dbReference>
<proteinExistence type="predicted"/>
<dbReference type="GO" id="GO:0070492">
    <property type="term" value="F:oligosaccharide binding"/>
    <property type="evidence" value="ECO:0007669"/>
    <property type="project" value="TreeGrafter"/>
</dbReference>
<dbReference type="Pfam" id="PF00024">
    <property type="entry name" value="PAN_1"/>
    <property type="match status" value="1"/>
</dbReference>
<evidence type="ECO:0000256" key="4">
    <source>
        <dbReference type="ARBA" id="ARBA00023157"/>
    </source>
</evidence>
<dbReference type="GO" id="GO:0005581">
    <property type="term" value="C:collagen trimer"/>
    <property type="evidence" value="ECO:0007669"/>
    <property type="project" value="UniProtKB-KW"/>
</dbReference>
<feature type="domain" description="Apple" evidence="6">
    <location>
        <begin position="29"/>
        <end position="105"/>
    </location>
</feature>
<dbReference type="Proteomes" id="UP000275408">
    <property type="component" value="Unassembled WGS sequence"/>
</dbReference>
<reference evidence="8 9" key="1">
    <citation type="journal article" date="2018" name="Sci. Rep.">
        <title>Comparative analysis of the Pocillopora damicornis genome highlights role of immune system in coral evolution.</title>
        <authorList>
            <person name="Cunning R."/>
            <person name="Bay R.A."/>
            <person name="Gillette P."/>
            <person name="Baker A.C."/>
            <person name="Traylor-Knowles N."/>
        </authorList>
    </citation>
    <scope>NUCLEOTIDE SEQUENCE [LARGE SCALE GENOMIC DNA]</scope>
    <source>
        <strain evidence="8">RSMAS</strain>
        <tissue evidence="8">Whole animal</tissue>
    </source>
</reference>
<dbReference type="EMBL" id="RCHS01003331">
    <property type="protein sequence ID" value="RMX42602.1"/>
    <property type="molecule type" value="Genomic_DNA"/>
</dbReference>
<dbReference type="GO" id="GO:0005201">
    <property type="term" value="F:extracellular matrix structural constituent"/>
    <property type="evidence" value="ECO:0007669"/>
    <property type="project" value="InterPro"/>
</dbReference>
<evidence type="ECO:0000256" key="2">
    <source>
        <dbReference type="ARBA" id="ARBA00022525"/>
    </source>
</evidence>
<dbReference type="Pfam" id="PF01410">
    <property type="entry name" value="COLFI"/>
    <property type="match status" value="1"/>
</dbReference>
<dbReference type="InterPro" id="IPR000885">
    <property type="entry name" value="Fib_collagen_C"/>
</dbReference>
<dbReference type="NCBIfam" id="NF040941">
    <property type="entry name" value="GGGWT_bact"/>
    <property type="match status" value="1"/>
</dbReference>
<evidence type="ECO:0000256" key="3">
    <source>
        <dbReference type="ARBA" id="ARBA00023119"/>
    </source>
</evidence>
<dbReference type="OrthoDB" id="5945632at2759"/>
<dbReference type="PANTHER" id="PTHR16146">
    <property type="entry name" value="INTELECTIN"/>
    <property type="match status" value="1"/>
</dbReference>
<dbReference type="PROSITE" id="PS51406">
    <property type="entry name" value="FIBRINOGEN_C_2"/>
    <property type="match status" value="1"/>
</dbReference>
<feature type="domain" description="Fibrinogen C-terminal" evidence="7">
    <location>
        <begin position="120"/>
        <end position="173"/>
    </location>
</feature>
<dbReference type="PROSITE" id="PS50948">
    <property type="entry name" value="PAN"/>
    <property type="match status" value="1"/>
</dbReference>
<comment type="subcellular location">
    <subcellularLocation>
        <location evidence="1">Secreted</location>
    </subcellularLocation>
</comment>
<dbReference type="PANTHER" id="PTHR16146:SF46">
    <property type="entry name" value="INTELECTIN-1A-RELATED"/>
    <property type="match status" value="1"/>
</dbReference>
<dbReference type="GO" id="GO:0005615">
    <property type="term" value="C:extracellular space"/>
    <property type="evidence" value="ECO:0007669"/>
    <property type="project" value="TreeGrafter"/>
</dbReference>
<sequence length="346" mass="39379">MFAKAITALFYIVVQPTAVFGDRAKSLVCRDNREEHGFALVGHDYRRESANHFGHCFFECSSEEKCQSVTYLWDQKECRLNKETKNSRPEDFIDNAAATYMENNFRGSLDNSLIPTKKGSKSLVPGHSCQDILTSGDAEGDGEYWIDPTASGDSFIAFCDMTTAQGGWTLIGRFLMKDNNPDNLPSVTSNSYREILPKYKSNNHYLLRKGFNQLRNDMGFTQIRFYCFKKKVGRVLHIMTNKDSKGANVLAYLTDSNSFPRACGSFTRLGDDHSILARNCEKWGHPTENRWGHSGYLKDNRLFSRALLIPWARYYQFIGSLPHACDDDVAKDIAMSLGDLWQIFVR</sequence>
<keyword evidence="2" id="KW-0964">Secreted</keyword>
<evidence type="ECO:0000313" key="9">
    <source>
        <dbReference type="Proteomes" id="UP000275408"/>
    </source>
</evidence>
<feature type="chain" id="PRO_5018141851" description="Fibrinogen C-terminal domain-containing protein" evidence="5">
    <location>
        <begin position="22"/>
        <end position="346"/>
    </location>
</feature>
<evidence type="ECO:0000259" key="6">
    <source>
        <dbReference type="PROSITE" id="PS50948"/>
    </source>
</evidence>
<feature type="signal peptide" evidence="5">
    <location>
        <begin position="1"/>
        <end position="21"/>
    </location>
</feature>
<name>A0A3M6TMM1_POCDA</name>
<gene>
    <name evidence="8" type="ORF">pdam_00013380</name>
</gene>
<organism evidence="8 9">
    <name type="scientific">Pocillopora damicornis</name>
    <name type="common">Cauliflower coral</name>
    <name type="synonym">Millepora damicornis</name>
    <dbReference type="NCBI Taxonomy" id="46731"/>
    <lineage>
        <taxon>Eukaryota</taxon>
        <taxon>Metazoa</taxon>
        <taxon>Cnidaria</taxon>
        <taxon>Anthozoa</taxon>
        <taxon>Hexacorallia</taxon>
        <taxon>Scleractinia</taxon>
        <taxon>Astrocoeniina</taxon>
        <taxon>Pocilloporidae</taxon>
        <taxon>Pocillopora</taxon>
    </lineage>
</organism>
<keyword evidence="4" id="KW-1015">Disulfide bond</keyword>
<dbReference type="InterPro" id="IPR036056">
    <property type="entry name" value="Fibrinogen-like_C"/>
</dbReference>
<keyword evidence="5" id="KW-0732">Signal</keyword>
<keyword evidence="9" id="KW-1185">Reference proteome</keyword>
<keyword evidence="3" id="KW-0176">Collagen</keyword>